<sequence>MFVSPAQNTSVGIGSNGTMSYQTNDGTATADDSKEPSRKLDLQDFGTPSSVTPYRLFSAPSPPARASILL</sequence>
<protein>
    <submittedName>
        <fullName evidence="2">Uncharacterized protein</fullName>
    </submittedName>
</protein>
<reference evidence="2" key="1">
    <citation type="submission" date="2019-07" db="EMBL/GenBank/DDBJ databases">
        <authorList>
            <person name="Dittberner H."/>
        </authorList>
    </citation>
    <scope>NUCLEOTIDE SEQUENCE [LARGE SCALE GENOMIC DNA]</scope>
</reference>
<dbReference type="Proteomes" id="UP000489600">
    <property type="component" value="Unassembled WGS sequence"/>
</dbReference>
<keyword evidence="3" id="KW-1185">Reference proteome</keyword>
<organism evidence="2 3">
    <name type="scientific">Arabis nemorensis</name>
    <dbReference type="NCBI Taxonomy" id="586526"/>
    <lineage>
        <taxon>Eukaryota</taxon>
        <taxon>Viridiplantae</taxon>
        <taxon>Streptophyta</taxon>
        <taxon>Embryophyta</taxon>
        <taxon>Tracheophyta</taxon>
        <taxon>Spermatophyta</taxon>
        <taxon>Magnoliopsida</taxon>
        <taxon>eudicotyledons</taxon>
        <taxon>Gunneridae</taxon>
        <taxon>Pentapetalae</taxon>
        <taxon>rosids</taxon>
        <taxon>malvids</taxon>
        <taxon>Brassicales</taxon>
        <taxon>Brassicaceae</taxon>
        <taxon>Arabideae</taxon>
        <taxon>Arabis</taxon>
    </lineage>
</organism>
<feature type="compositionally biased region" description="Polar residues" evidence="1">
    <location>
        <begin position="1"/>
        <end position="27"/>
    </location>
</feature>
<proteinExistence type="predicted"/>
<dbReference type="AlphaFoldDB" id="A0A565ASN3"/>
<name>A0A565ASN3_9BRAS</name>
<evidence type="ECO:0000256" key="1">
    <source>
        <dbReference type="SAM" id="MobiDB-lite"/>
    </source>
</evidence>
<feature type="compositionally biased region" description="Basic and acidic residues" evidence="1">
    <location>
        <begin position="31"/>
        <end position="42"/>
    </location>
</feature>
<evidence type="ECO:0000313" key="3">
    <source>
        <dbReference type="Proteomes" id="UP000489600"/>
    </source>
</evidence>
<comment type="caution">
    <text evidence="2">The sequence shown here is derived from an EMBL/GenBank/DDBJ whole genome shotgun (WGS) entry which is preliminary data.</text>
</comment>
<feature type="region of interest" description="Disordered" evidence="1">
    <location>
        <begin position="1"/>
        <end position="47"/>
    </location>
</feature>
<dbReference type="EMBL" id="CABITT030000001">
    <property type="protein sequence ID" value="VVA92387.1"/>
    <property type="molecule type" value="Genomic_DNA"/>
</dbReference>
<accession>A0A565ASN3</accession>
<gene>
    <name evidence="2" type="ORF">ANE_LOCUS2832</name>
</gene>
<evidence type="ECO:0000313" key="2">
    <source>
        <dbReference type="EMBL" id="VVA92387.1"/>
    </source>
</evidence>